<keyword evidence="2" id="KW-0472">Membrane</keyword>
<keyword evidence="2" id="KW-0812">Transmembrane</keyword>
<evidence type="ECO:0000256" key="1">
    <source>
        <dbReference type="SAM" id="MobiDB-lite"/>
    </source>
</evidence>
<dbReference type="EMBL" id="JAPCWZ010000004">
    <property type="protein sequence ID" value="KAK8868260.1"/>
    <property type="molecule type" value="Genomic_DNA"/>
</dbReference>
<gene>
    <name evidence="3" type="ORF">PGQ11_006838</name>
</gene>
<feature type="region of interest" description="Disordered" evidence="1">
    <location>
        <begin position="160"/>
        <end position="182"/>
    </location>
</feature>
<sequence>MVAGQNLGPLTTAAALPSTCANELDEIYKINTPPGYYLIQGPPDGASCYPSAYAGVISQYYSPAASCPFGFTPACTSTNEATETVYTCCPTQFDYKCQSTSFYQWESTLGCVASIISSRTTTWTVLDVENGKTVATTSVGYQGGANAFSVQVRFQSSDLITSGQTSPAGSTRTPTFAPSTEAAGASTGSGLSSGAVAGIGVGAAILFIAIAGAIIMMFRRRKRQKQLRQPAVQLAPDSYYSTLAAPKYGPEMETMPQKIHEAPNFTYELEGAAPRR</sequence>
<accession>A0ABR2IUD7</accession>
<keyword evidence="4" id="KW-1185">Reference proteome</keyword>
<dbReference type="Proteomes" id="UP001390339">
    <property type="component" value="Unassembled WGS sequence"/>
</dbReference>
<keyword evidence="2" id="KW-1133">Transmembrane helix</keyword>
<feature type="transmembrane region" description="Helical" evidence="2">
    <location>
        <begin position="195"/>
        <end position="218"/>
    </location>
</feature>
<feature type="compositionally biased region" description="Polar residues" evidence="1">
    <location>
        <begin position="160"/>
        <end position="178"/>
    </location>
</feature>
<evidence type="ECO:0000313" key="3">
    <source>
        <dbReference type="EMBL" id="KAK8868260.1"/>
    </source>
</evidence>
<proteinExistence type="predicted"/>
<protein>
    <submittedName>
        <fullName evidence="3">Uncharacterized protein</fullName>
    </submittedName>
</protein>
<evidence type="ECO:0000256" key="2">
    <source>
        <dbReference type="SAM" id="Phobius"/>
    </source>
</evidence>
<evidence type="ECO:0000313" key="4">
    <source>
        <dbReference type="Proteomes" id="UP001390339"/>
    </source>
</evidence>
<organism evidence="3 4">
    <name type="scientific">Apiospora arundinis</name>
    <dbReference type="NCBI Taxonomy" id="335852"/>
    <lineage>
        <taxon>Eukaryota</taxon>
        <taxon>Fungi</taxon>
        <taxon>Dikarya</taxon>
        <taxon>Ascomycota</taxon>
        <taxon>Pezizomycotina</taxon>
        <taxon>Sordariomycetes</taxon>
        <taxon>Xylariomycetidae</taxon>
        <taxon>Amphisphaeriales</taxon>
        <taxon>Apiosporaceae</taxon>
        <taxon>Apiospora</taxon>
    </lineage>
</organism>
<name>A0ABR2IUD7_9PEZI</name>
<reference evidence="3 4" key="1">
    <citation type="journal article" date="2024" name="IMA Fungus">
        <title>Apiospora arundinis, a panoply of carbohydrate-active enzymes and secondary metabolites.</title>
        <authorList>
            <person name="Sorensen T."/>
            <person name="Petersen C."/>
            <person name="Muurmann A.T."/>
            <person name="Christiansen J.V."/>
            <person name="Brundto M.L."/>
            <person name="Overgaard C.K."/>
            <person name="Boysen A.T."/>
            <person name="Wollenberg R.D."/>
            <person name="Larsen T.O."/>
            <person name="Sorensen J.L."/>
            <person name="Nielsen K.L."/>
            <person name="Sondergaard T.E."/>
        </authorList>
    </citation>
    <scope>NUCLEOTIDE SEQUENCE [LARGE SCALE GENOMIC DNA]</scope>
    <source>
        <strain evidence="3 4">AAU 773</strain>
    </source>
</reference>
<comment type="caution">
    <text evidence="3">The sequence shown here is derived from an EMBL/GenBank/DDBJ whole genome shotgun (WGS) entry which is preliminary data.</text>
</comment>